<evidence type="ECO:0000259" key="8">
    <source>
        <dbReference type="PROSITE" id="PS51192"/>
    </source>
</evidence>
<dbReference type="PROSITE" id="PS51194">
    <property type="entry name" value="HELICASE_CTER"/>
    <property type="match status" value="1"/>
</dbReference>
<dbReference type="Gene3D" id="3.40.50.300">
    <property type="entry name" value="P-loop containing nucleotide triphosphate hydrolases"/>
    <property type="match status" value="2"/>
</dbReference>
<evidence type="ECO:0000256" key="5">
    <source>
        <dbReference type="ARBA" id="ARBA00023125"/>
    </source>
</evidence>
<dbReference type="Pfam" id="PF00271">
    <property type="entry name" value="Helicase_C"/>
    <property type="match status" value="1"/>
</dbReference>
<evidence type="ECO:0000256" key="6">
    <source>
        <dbReference type="ARBA" id="ARBA00044535"/>
    </source>
</evidence>
<dbReference type="Pfam" id="PF00270">
    <property type="entry name" value="DEAD"/>
    <property type="match status" value="1"/>
</dbReference>
<dbReference type="PROSITE" id="PS00690">
    <property type="entry name" value="DEAH_ATP_HELICASE"/>
    <property type="match status" value="1"/>
</dbReference>
<evidence type="ECO:0000313" key="10">
    <source>
        <dbReference type="EMBL" id="WOV89190.1"/>
    </source>
</evidence>
<keyword evidence="11" id="KW-1185">Reference proteome</keyword>
<reference evidence="10 11" key="1">
    <citation type="submission" date="2023-06" db="EMBL/GenBank/DDBJ databases">
        <title>Sporosarcina sp. nov., isolated from Korean tranditional fermented seafood 'Jeotgal'.</title>
        <authorList>
            <person name="Yang A.I."/>
            <person name="Shin N.-R."/>
        </authorList>
    </citation>
    <scope>NUCLEOTIDE SEQUENCE [LARGE SCALE GENOMIC DNA]</scope>
    <source>
        <strain evidence="10 11">T2O-4</strain>
    </source>
</reference>
<evidence type="ECO:0000256" key="4">
    <source>
        <dbReference type="ARBA" id="ARBA00022840"/>
    </source>
</evidence>
<dbReference type="InterPro" id="IPR002464">
    <property type="entry name" value="DNA/RNA_helicase_DEAH_CS"/>
</dbReference>
<evidence type="ECO:0000256" key="3">
    <source>
        <dbReference type="ARBA" id="ARBA00022806"/>
    </source>
</evidence>
<evidence type="ECO:0000256" key="7">
    <source>
        <dbReference type="ARBA" id="ARBA00044550"/>
    </source>
</evidence>
<keyword evidence="5" id="KW-0238">DNA-binding</keyword>
<dbReference type="NCBIfam" id="TIGR00614">
    <property type="entry name" value="recQ_fam"/>
    <property type="match status" value="1"/>
</dbReference>
<feature type="domain" description="Helicase C-terminal" evidence="9">
    <location>
        <begin position="215"/>
        <end position="372"/>
    </location>
</feature>
<gene>
    <name evidence="10" type="ORF">QWT69_08475</name>
</gene>
<keyword evidence="2" id="KW-0378">Hydrolase</keyword>
<organism evidence="10 11">
    <name type="scientific">Sporosarcina oncorhynchi</name>
    <dbReference type="NCBI Taxonomy" id="3056444"/>
    <lineage>
        <taxon>Bacteria</taxon>
        <taxon>Bacillati</taxon>
        <taxon>Bacillota</taxon>
        <taxon>Bacilli</taxon>
        <taxon>Bacillales</taxon>
        <taxon>Caryophanaceae</taxon>
        <taxon>Sporosarcina</taxon>
    </lineage>
</organism>
<accession>A0ABZ0L9M7</accession>
<dbReference type="GO" id="GO:0004386">
    <property type="term" value="F:helicase activity"/>
    <property type="evidence" value="ECO:0007669"/>
    <property type="project" value="UniProtKB-KW"/>
</dbReference>
<feature type="domain" description="Helicase ATP-binding" evidence="8">
    <location>
        <begin position="24"/>
        <end position="191"/>
    </location>
</feature>
<sequence length="478" mass="54229">MDLIRELQRHFGYEQFRPGQREVVEHVLEGEDTIAILPTGMGKSLCYQLPGYLMTGTVLIISPLVSLMEDQVTQMRKNGEKRVIALNSFLSYSAREIVMNELNHYKFIFISPEMLARKNSIGHLKKLTIGLVVVDEAHCISQWGFDFRPDYLRIGEFISTIPSTPVLALTATADDKVTMDITRYLQMDKPAIVRQSLDRKNISYSVLQLDTQSAKLEWIKERVANTTGPGIIYTSSRKRADQLAMELQKMGVSCQSYHAGKDQDDRSIIQGQFLSGELQWICATNAFGMGIHINNIRQVIHEHMPSTIADYIQEVGRAGRDGLLSAATLLYMPSDERLTEFIIQADIPREVEVRHYTNLLHQGIESADAAKFTSLTETGKRVIDYYVEKLTVDEIVLKLKDIAEEKDYQLKKMLTLVTSDKCIRRNALSYFGESYNVKPAQCCSNCGLEEIEWLFSGKSGQSEQSIMSWDERITKLLG</sequence>
<dbReference type="SMART" id="SM00487">
    <property type="entry name" value="DEXDc"/>
    <property type="match status" value="1"/>
</dbReference>
<keyword evidence="1" id="KW-0547">Nucleotide-binding</keyword>
<dbReference type="RefSeq" id="WP_317970993.1">
    <property type="nucleotide sequence ID" value="NZ_CP129118.1"/>
</dbReference>
<keyword evidence="3 10" id="KW-0347">Helicase</keyword>
<dbReference type="SMART" id="SM00490">
    <property type="entry name" value="HELICc"/>
    <property type="match status" value="1"/>
</dbReference>
<dbReference type="InterPro" id="IPR014001">
    <property type="entry name" value="Helicase_ATP-bd"/>
</dbReference>
<dbReference type="PANTHER" id="PTHR13710">
    <property type="entry name" value="DNA HELICASE RECQ FAMILY MEMBER"/>
    <property type="match status" value="1"/>
</dbReference>
<dbReference type="InterPro" id="IPR032284">
    <property type="entry name" value="RecQ_Zn-bd"/>
</dbReference>
<proteinExistence type="predicted"/>
<name>A0ABZ0L9M7_9BACL</name>
<dbReference type="InterPro" id="IPR004589">
    <property type="entry name" value="DNA_helicase_ATP-dep_RecQ"/>
</dbReference>
<dbReference type="Pfam" id="PF16124">
    <property type="entry name" value="RecQ_Zn_bind"/>
    <property type="match status" value="1"/>
</dbReference>
<dbReference type="CDD" id="cd17920">
    <property type="entry name" value="DEXHc_RecQ"/>
    <property type="match status" value="1"/>
</dbReference>
<evidence type="ECO:0000259" key="9">
    <source>
        <dbReference type="PROSITE" id="PS51194"/>
    </source>
</evidence>
<evidence type="ECO:0000313" key="11">
    <source>
        <dbReference type="Proteomes" id="UP001303902"/>
    </source>
</evidence>
<dbReference type="InterPro" id="IPR027417">
    <property type="entry name" value="P-loop_NTPase"/>
</dbReference>
<dbReference type="SUPFAM" id="SSF52540">
    <property type="entry name" value="P-loop containing nucleoside triphosphate hydrolases"/>
    <property type="match status" value="1"/>
</dbReference>
<keyword evidence="4" id="KW-0067">ATP-binding</keyword>
<dbReference type="InterPro" id="IPR001650">
    <property type="entry name" value="Helicase_C-like"/>
</dbReference>
<dbReference type="EMBL" id="CP129118">
    <property type="protein sequence ID" value="WOV89190.1"/>
    <property type="molecule type" value="Genomic_DNA"/>
</dbReference>
<dbReference type="Proteomes" id="UP001303902">
    <property type="component" value="Chromosome"/>
</dbReference>
<evidence type="ECO:0000256" key="1">
    <source>
        <dbReference type="ARBA" id="ARBA00022741"/>
    </source>
</evidence>
<protein>
    <recommendedName>
        <fullName evidence="6">ATP-dependent DNA helicase RecQ</fullName>
    </recommendedName>
    <alternativeName>
        <fullName evidence="7">DNA 3'-5' helicase RecQ</fullName>
    </alternativeName>
</protein>
<dbReference type="InterPro" id="IPR011545">
    <property type="entry name" value="DEAD/DEAH_box_helicase_dom"/>
</dbReference>
<evidence type="ECO:0000256" key="2">
    <source>
        <dbReference type="ARBA" id="ARBA00022801"/>
    </source>
</evidence>
<dbReference type="PROSITE" id="PS51192">
    <property type="entry name" value="HELICASE_ATP_BIND_1"/>
    <property type="match status" value="1"/>
</dbReference>
<dbReference type="PANTHER" id="PTHR13710:SF84">
    <property type="entry name" value="ATP-DEPENDENT DNA HELICASE RECS-RELATED"/>
    <property type="match status" value="1"/>
</dbReference>